<sequence length="251" mass="30480">MVNEEGWERIKRLEVGDKIDSDHHPVIVVMKGDGKRVKRKKEMGRKGKRGIWTDESRGKYKENLEKIKAGEGTVEEEIEKMNERIKEAMVRKGEGEGEEKRRGWWDEECIEEKKKVRRELRNWRKGRGDKRMYRKKRLEYGKICERKKKEENDRWEKWVVEEIWTVMGYGVEVWGWEEREAMERSQEKYIRWMLGVDGKTPGYMVREEVQREKIRAWGWERRLEEGKGSELARKYLEEIRRGAKRETELSE</sequence>
<evidence type="ECO:0000256" key="1">
    <source>
        <dbReference type="SAM" id="MobiDB-lite"/>
    </source>
</evidence>
<protein>
    <recommendedName>
        <fullName evidence="4">Endonuclease/exonuclease/phosphatase domain-containing protein</fullName>
    </recommendedName>
</protein>
<feature type="region of interest" description="Disordered" evidence="1">
    <location>
        <begin position="33"/>
        <end position="52"/>
    </location>
</feature>
<evidence type="ECO:0008006" key="4">
    <source>
        <dbReference type="Google" id="ProtNLM"/>
    </source>
</evidence>
<dbReference type="EMBL" id="KK107362">
    <property type="protein sequence ID" value="EZA51989.1"/>
    <property type="molecule type" value="Genomic_DNA"/>
</dbReference>
<reference evidence="2 3" key="1">
    <citation type="journal article" date="2014" name="Curr. Biol.">
        <title>The genome of the clonal raider ant Cerapachys biroi.</title>
        <authorList>
            <person name="Oxley P.R."/>
            <person name="Ji L."/>
            <person name="Fetter-Pruneda I."/>
            <person name="McKenzie S.K."/>
            <person name="Li C."/>
            <person name="Hu H."/>
            <person name="Zhang G."/>
            <person name="Kronauer D.J."/>
        </authorList>
    </citation>
    <scope>NUCLEOTIDE SEQUENCE [LARGE SCALE GENOMIC DNA]</scope>
</reference>
<evidence type="ECO:0000313" key="2">
    <source>
        <dbReference type="EMBL" id="EZA51989.1"/>
    </source>
</evidence>
<gene>
    <name evidence="2" type="ORF">X777_09448</name>
</gene>
<proteinExistence type="predicted"/>
<feature type="compositionally biased region" description="Basic residues" evidence="1">
    <location>
        <begin position="36"/>
        <end position="49"/>
    </location>
</feature>
<evidence type="ECO:0000313" key="3">
    <source>
        <dbReference type="Proteomes" id="UP000053097"/>
    </source>
</evidence>
<name>A0A026WAD1_OOCBI</name>
<dbReference type="AlphaFoldDB" id="A0A026WAD1"/>
<accession>A0A026WAD1</accession>
<keyword evidence="3" id="KW-1185">Reference proteome</keyword>
<organism evidence="2 3">
    <name type="scientific">Ooceraea biroi</name>
    <name type="common">Clonal raider ant</name>
    <name type="synonym">Cerapachys biroi</name>
    <dbReference type="NCBI Taxonomy" id="2015173"/>
    <lineage>
        <taxon>Eukaryota</taxon>
        <taxon>Metazoa</taxon>
        <taxon>Ecdysozoa</taxon>
        <taxon>Arthropoda</taxon>
        <taxon>Hexapoda</taxon>
        <taxon>Insecta</taxon>
        <taxon>Pterygota</taxon>
        <taxon>Neoptera</taxon>
        <taxon>Endopterygota</taxon>
        <taxon>Hymenoptera</taxon>
        <taxon>Apocrita</taxon>
        <taxon>Aculeata</taxon>
        <taxon>Formicoidea</taxon>
        <taxon>Formicidae</taxon>
        <taxon>Dorylinae</taxon>
        <taxon>Ooceraea</taxon>
    </lineage>
</organism>
<dbReference type="Proteomes" id="UP000053097">
    <property type="component" value="Unassembled WGS sequence"/>
</dbReference>